<dbReference type="OrthoDB" id="5146298at2"/>
<reference evidence="1 2" key="1">
    <citation type="submission" date="2017-11" db="EMBL/GenBank/DDBJ databases">
        <title>Genomic Encyclopedia of Archaeal and Bacterial Type Strains, Phase II (KMG-II): From Individual Species to Whole Genera.</title>
        <authorList>
            <person name="Goeker M."/>
        </authorList>
    </citation>
    <scope>NUCLEOTIDE SEQUENCE [LARGE SCALE GENOMIC DNA]</scope>
    <source>
        <strain evidence="1 2">DSM 22413</strain>
    </source>
</reference>
<name>A0A2M8WRI5_9MICO</name>
<keyword evidence="2" id="KW-1185">Reference proteome</keyword>
<organism evidence="1 2">
    <name type="scientific">Luteimicrobium subarcticum</name>
    <dbReference type="NCBI Taxonomy" id="620910"/>
    <lineage>
        <taxon>Bacteria</taxon>
        <taxon>Bacillati</taxon>
        <taxon>Actinomycetota</taxon>
        <taxon>Actinomycetes</taxon>
        <taxon>Micrococcales</taxon>
        <taxon>Luteimicrobium</taxon>
    </lineage>
</organism>
<proteinExistence type="predicted"/>
<gene>
    <name evidence="1" type="ORF">CLV34_2117</name>
</gene>
<sequence>MVAITTIDGEALLALCGWPEDTSTTLPSALWLPAELDDEPEMFSELCASWRDEAWYGLATWRLRAATAAAGRGFAARYEGLCRESIGDSHLITPRGVSQHSEWCALDPGASSLYDFFAATRLSRGLGSALAIAPSDGSPGNWFAASAATLQRSMLRQMSPEIDITAMDRFAALSYLAATSPLGYAALVPLNLHPWGGCVVIGGDAQRERLRSLLPDSVPGLADVSAQEVVAYAGGLSL</sequence>
<dbReference type="AlphaFoldDB" id="A0A2M8WRI5"/>
<evidence type="ECO:0000313" key="1">
    <source>
        <dbReference type="EMBL" id="PJI93543.1"/>
    </source>
</evidence>
<protein>
    <submittedName>
        <fullName evidence="1">Uncharacterized protein</fullName>
    </submittedName>
</protein>
<dbReference type="RefSeq" id="WP_100350221.1">
    <property type="nucleotide sequence ID" value="NZ_PGTZ01000008.1"/>
</dbReference>
<accession>A0A2M8WRI5</accession>
<dbReference type="EMBL" id="PGTZ01000008">
    <property type="protein sequence ID" value="PJI93543.1"/>
    <property type="molecule type" value="Genomic_DNA"/>
</dbReference>
<comment type="caution">
    <text evidence="1">The sequence shown here is derived from an EMBL/GenBank/DDBJ whole genome shotgun (WGS) entry which is preliminary data.</text>
</comment>
<evidence type="ECO:0000313" key="2">
    <source>
        <dbReference type="Proteomes" id="UP000231586"/>
    </source>
</evidence>
<dbReference type="Proteomes" id="UP000231586">
    <property type="component" value="Unassembled WGS sequence"/>
</dbReference>